<dbReference type="SUPFAM" id="SSF48371">
    <property type="entry name" value="ARM repeat"/>
    <property type="match status" value="1"/>
</dbReference>
<dbReference type="EMBL" id="OD568625">
    <property type="protein sequence ID" value="CAD7447176.1"/>
    <property type="molecule type" value="Genomic_DNA"/>
</dbReference>
<dbReference type="PROSITE" id="PS51363">
    <property type="entry name" value="W2"/>
    <property type="match status" value="1"/>
</dbReference>
<name>A0A7R9F5G1_9NEOP</name>
<proteinExistence type="predicted"/>
<evidence type="ECO:0000313" key="2">
    <source>
        <dbReference type="EMBL" id="CAD7447176.1"/>
    </source>
</evidence>
<dbReference type="AlphaFoldDB" id="A0A7R9F5G1"/>
<organism evidence="2">
    <name type="scientific">Timema bartmani</name>
    <dbReference type="NCBI Taxonomy" id="61472"/>
    <lineage>
        <taxon>Eukaryota</taxon>
        <taxon>Metazoa</taxon>
        <taxon>Ecdysozoa</taxon>
        <taxon>Arthropoda</taxon>
        <taxon>Hexapoda</taxon>
        <taxon>Insecta</taxon>
        <taxon>Pterygota</taxon>
        <taxon>Neoptera</taxon>
        <taxon>Polyneoptera</taxon>
        <taxon>Phasmatodea</taxon>
        <taxon>Timematodea</taxon>
        <taxon>Timematoidea</taxon>
        <taxon>Timematidae</taxon>
        <taxon>Timema</taxon>
    </lineage>
</organism>
<dbReference type="Gene3D" id="1.25.40.180">
    <property type="match status" value="2"/>
</dbReference>
<protein>
    <recommendedName>
        <fullName evidence="1">W2 domain-containing protein</fullName>
    </recommendedName>
</protein>
<sequence length="134" mass="15756">MTVLVKYITQETTLIEGYDQTTVPDKALQEKEKTLLEKFKLVLQAFLHEKTDLQVTAVYSLQVYCYTLHFPKEEAFLKWKEDISDDYPGKGKALFQVNQWLTWLAEAESEEEEEEAALVKTHEAPLWQHFETLR</sequence>
<reference evidence="2" key="1">
    <citation type="submission" date="2020-11" db="EMBL/GenBank/DDBJ databases">
        <authorList>
            <person name="Tran Van P."/>
        </authorList>
    </citation>
    <scope>NUCLEOTIDE SEQUENCE</scope>
</reference>
<feature type="domain" description="W2" evidence="1">
    <location>
        <begin position="1"/>
        <end position="114"/>
    </location>
</feature>
<dbReference type="Pfam" id="PF02020">
    <property type="entry name" value="W2"/>
    <property type="match status" value="1"/>
</dbReference>
<dbReference type="InterPro" id="IPR003307">
    <property type="entry name" value="W2_domain"/>
</dbReference>
<gene>
    <name evidence="2" type="ORF">TBIB3V08_LOCUS9492</name>
</gene>
<dbReference type="InterPro" id="IPR016024">
    <property type="entry name" value="ARM-type_fold"/>
</dbReference>
<dbReference type="SMART" id="SM00515">
    <property type="entry name" value="eIF5C"/>
    <property type="match status" value="1"/>
</dbReference>
<evidence type="ECO:0000259" key="1">
    <source>
        <dbReference type="PROSITE" id="PS51363"/>
    </source>
</evidence>
<accession>A0A7R9F5G1</accession>